<sequence>MAEVLRDVRIKLGELRDLPVIKGMVAELTTTTQNIATTVNQLSNDMATINTRCSALEASNIALVARCQALEEVNASLGQRLEQMGQQLLENPTNVVNMTSLHDKIERLTQQQLRQEIIISGLPSVEGVPITEMIKKLGTALQAPTGPTDIVDTYRLSPKPDAAPPLVVRFSSAFIRDVWIDQKRKKPLLTASEVLPSLPNTKVYVNERLSAYSLNLLTEARAAAKPLRGAKVWVRRGTIFVRKDGTSAPIRILDHDDLARIIS</sequence>
<dbReference type="Pfam" id="PF25298">
    <property type="entry name" value="Baculo_FP_2nd"/>
    <property type="match status" value="1"/>
</dbReference>
<evidence type="ECO:0000259" key="1">
    <source>
        <dbReference type="Pfam" id="PF25298"/>
    </source>
</evidence>
<feature type="domain" description="FP protein C-terminal" evidence="1">
    <location>
        <begin position="212"/>
        <end position="261"/>
    </location>
</feature>
<dbReference type="GeneID" id="107269527"/>
<reference evidence="3" key="1">
    <citation type="submission" date="2025-08" db="UniProtKB">
        <authorList>
            <consortium name="RefSeq"/>
        </authorList>
    </citation>
    <scope>IDENTIFICATION</scope>
</reference>
<dbReference type="KEGG" id="ccin:107269527"/>
<evidence type="ECO:0000313" key="2">
    <source>
        <dbReference type="Proteomes" id="UP000694920"/>
    </source>
</evidence>
<organism evidence="2 3">
    <name type="scientific">Cephus cinctus</name>
    <name type="common">Wheat stem sawfly</name>
    <dbReference type="NCBI Taxonomy" id="211228"/>
    <lineage>
        <taxon>Eukaryota</taxon>
        <taxon>Metazoa</taxon>
        <taxon>Ecdysozoa</taxon>
        <taxon>Arthropoda</taxon>
        <taxon>Hexapoda</taxon>
        <taxon>Insecta</taxon>
        <taxon>Pterygota</taxon>
        <taxon>Neoptera</taxon>
        <taxon>Endopterygota</taxon>
        <taxon>Hymenoptera</taxon>
        <taxon>Cephoidea</taxon>
        <taxon>Cephidae</taxon>
        <taxon>Cephus</taxon>
    </lineage>
</organism>
<keyword evidence="2" id="KW-1185">Reference proteome</keyword>
<dbReference type="Proteomes" id="UP000694920">
    <property type="component" value="Unplaced"/>
</dbReference>
<evidence type="ECO:0000313" key="3">
    <source>
        <dbReference type="RefSeq" id="XP_015598951.1"/>
    </source>
</evidence>
<gene>
    <name evidence="3" type="primary">LOC107269527</name>
</gene>
<proteinExistence type="predicted"/>
<dbReference type="RefSeq" id="XP_015598951.1">
    <property type="nucleotide sequence ID" value="XM_015743465.1"/>
</dbReference>
<name>A0AAJ7C0F7_CEPCN</name>
<accession>A0AAJ7C0F7</accession>
<protein>
    <submittedName>
        <fullName evidence="3">Uncharacterized protein LOC107269527</fullName>
    </submittedName>
</protein>
<dbReference type="InterPro" id="IPR057251">
    <property type="entry name" value="FP_C"/>
</dbReference>
<dbReference type="AlphaFoldDB" id="A0AAJ7C0F7"/>